<evidence type="ECO:0000313" key="2">
    <source>
        <dbReference type="Proteomes" id="UP001519343"/>
    </source>
</evidence>
<comment type="caution">
    <text evidence="1">The sequence shown here is derived from an EMBL/GenBank/DDBJ whole genome shotgun (WGS) entry which is preliminary data.</text>
</comment>
<organism evidence="1 2">
    <name type="scientific">Ammoniphilus resinae</name>
    <dbReference type="NCBI Taxonomy" id="861532"/>
    <lineage>
        <taxon>Bacteria</taxon>
        <taxon>Bacillati</taxon>
        <taxon>Bacillota</taxon>
        <taxon>Bacilli</taxon>
        <taxon>Bacillales</taxon>
        <taxon>Paenibacillaceae</taxon>
        <taxon>Aneurinibacillus group</taxon>
        <taxon>Ammoniphilus</taxon>
    </lineage>
</organism>
<evidence type="ECO:0000313" key="1">
    <source>
        <dbReference type="EMBL" id="MBP1934960.1"/>
    </source>
</evidence>
<keyword evidence="2" id="KW-1185">Reference proteome</keyword>
<protein>
    <recommendedName>
        <fullName evidence="3">Transporter</fullName>
    </recommendedName>
</protein>
<evidence type="ECO:0008006" key="3">
    <source>
        <dbReference type="Google" id="ProtNLM"/>
    </source>
</evidence>
<accession>A0ABS4GYJ6</accession>
<dbReference type="Proteomes" id="UP001519343">
    <property type="component" value="Unassembled WGS sequence"/>
</dbReference>
<reference evidence="1 2" key="1">
    <citation type="submission" date="2021-03" db="EMBL/GenBank/DDBJ databases">
        <title>Genomic Encyclopedia of Type Strains, Phase IV (KMG-IV): sequencing the most valuable type-strain genomes for metagenomic binning, comparative biology and taxonomic classification.</title>
        <authorList>
            <person name="Goeker M."/>
        </authorList>
    </citation>
    <scope>NUCLEOTIDE SEQUENCE [LARGE SCALE GENOMIC DNA]</scope>
    <source>
        <strain evidence="1 2">DSM 24738</strain>
    </source>
</reference>
<proteinExistence type="predicted"/>
<sequence>MRQQYGPPTSPPPFYIPPKPSTSYIIDCVYQYTYVWLTNGMSFWFYPTNVQYEGVTGYRWNGRFWTFYGIDPRFIDAVSCPPIPTPY</sequence>
<dbReference type="EMBL" id="JAGGKT010000033">
    <property type="protein sequence ID" value="MBP1934960.1"/>
    <property type="molecule type" value="Genomic_DNA"/>
</dbReference>
<name>A0ABS4GYJ6_9BACL</name>
<gene>
    <name evidence="1" type="ORF">J2Z37_004980</name>
</gene>